<dbReference type="CDD" id="cd04322">
    <property type="entry name" value="LysRS_N"/>
    <property type="match status" value="1"/>
</dbReference>
<keyword evidence="7" id="KW-0648">Protein biosynthesis</keyword>
<evidence type="ECO:0000256" key="1">
    <source>
        <dbReference type="ARBA" id="ARBA00022598"/>
    </source>
</evidence>
<evidence type="ECO:0000256" key="2">
    <source>
        <dbReference type="ARBA" id="ARBA00022723"/>
    </source>
</evidence>
<keyword evidence="3 7" id="KW-0547">Nucleotide-binding</keyword>
<comment type="caution">
    <text evidence="7">Lacks conserved residue(s) required for the propagation of feature annotation.</text>
</comment>
<dbReference type="GO" id="GO:0006430">
    <property type="term" value="P:lysyl-tRNA aminoacylation"/>
    <property type="evidence" value="ECO:0007669"/>
    <property type="project" value="UniProtKB-UniRule"/>
</dbReference>
<dbReference type="NCBIfam" id="TIGR00499">
    <property type="entry name" value="lysS_bact"/>
    <property type="match status" value="1"/>
</dbReference>
<organism evidence="10 11">
    <name type="scientific">Candidatus Dojkabacteria bacterium</name>
    <dbReference type="NCBI Taxonomy" id="2099670"/>
    <lineage>
        <taxon>Bacteria</taxon>
        <taxon>Candidatus Dojkabacteria</taxon>
    </lineage>
</organism>
<dbReference type="Gene3D" id="2.40.50.140">
    <property type="entry name" value="Nucleic acid-binding proteins"/>
    <property type="match status" value="1"/>
</dbReference>
<dbReference type="GO" id="GO:0005524">
    <property type="term" value="F:ATP binding"/>
    <property type="evidence" value="ECO:0007669"/>
    <property type="project" value="UniProtKB-UniRule"/>
</dbReference>
<dbReference type="Proteomes" id="UP000782843">
    <property type="component" value="Unassembled WGS sequence"/>
</dbReference>
<dbReference type="InterPro" id="IPR004365">
    <property type="entry name" value="NA-bd_OB_tRNA"/>
</dbReference>
<dbReference type="InterPro" id="IPR023476">
    <property type="entry name" value="Pep_tRNA_hydro_II_dom_sf"/>
</dbReference>
<keyword evidence="5 7" id="KW-0030">Aminoacyl-tRNA synthetase</keyword>
<dbReference type="SUPFAM" id="SSF50249">
    <property type="entry name" value="Nucleic acid-binding proteins"/>
    <property type="match status" value="1"/>
</dbReference>
<feature type="domain" description="Aminoacyl-transfer RNA synthetases class-II family profile" evidence="9">
    <location>
        <begin position="183"/>
        <end position="494"/>
    </location>
</feature>
<dbReference type="Pfam" id="PF09391">
    <property type="entry name" value="DUF2000"/>
    <property type="match status" value="1"/>
</dbReference>
<evidence type="ECO:0000256" key="7">
    <source>
        <dbReference type="HAMAP-Rule" id="MF_00252"/>
    </source>
</evidence>
<dbReference type="HAMAP" id="MF_00252">
    <property type="entry name" value="Lys_tRNA_synth_class2"/>
    <property type="match status" value="1"/>
</dbReference>
<dbReference type="GO" id="GO:0000049">
    <property type="term" value="F:tRNA binding"/>
    <property type="evidence" value="ECO:0007669"/>
    <property type="project" value="TreeGrafter"/>
</dbReference>
<dbReference type="SUPFAM" id="SSF55681">
    <property type="entry name" value="Class II aaRS and biotin synthetases"/>
    <property type="match status" value="1"/>
</dbReference>
<evidence type="ECO:0000256" key="4">
    <source>
        <dbReference type="ARBA" id="ARBA00022840"/>
    </source>
</evidence>
<dbReference type="InterPro" id="IPR002313">
    <property type="entry name" value="Lys-tRNA-ligase_II"/>
</dbReference>
<feature type="binding site" evidence="7">
    <location>
        <position position="413"/>
    </location>
    <ligand>
        <name>Mg(2+)</name>
        <dbReference type="ChEBI" id="CHEBI:18420"/>
        <label>2</label>
    </ligand>
</feature>
<evidence type="ECO:0000256" key="5">
    <source>
        <dbReference type="ARBA" id="ARBA00023146"/>
    </source>
</evidence>
<accession>A0A955L3S9</accession>
<comment type="similarity">
    <text evidence="7">Belongs to the class-II aminoacyl-tRNA synthetase family.</text>
</comment>
<evidence type="ECO:0000259" key="9">
    <source>
        <dbReference type="PROSITE" id="PS50862"/>
    </source>
</evidence>
<reference evidence="10" key="2">
    <citation type="journal article" date="2021" name="Microbiome">
        <title>Successional dynamics and alternative stable states in a saline activated sludge microbial community over 9 years.</title>
        <authorList>
            <person name="Wang Y."/>
            <person name="Ye J."/>
            <person name="Ju F."/>
            <person name="Liu L."/>
            <person name="Boyd J.A."/>
            <person name="Deng Y."/>
            <person name="Parks D.H."/>
            <person name="Jiang X."/>
            <person name="Yin X."/>
            <person name="Woodcroft B.J."/>
            <person name="Tyson G.W."/>
            <person name="Hugenholtz P."/>
            <person name="Polz M.F."/>
            <person name="Zhang T."/>
        </authorList>
    </citation>
    <scope>NUCLEOTIDE SEQUENCE</scope>
    <source>
        <strain evidence="10">HKST-UBA10</strain>
    </source>
</reference>
<keyword evidence="7 8" id="KW-0460">Magnesium</keyword>
<reference evidence="10" key="1">
    <citation type="submission" date="2020-04" db="EMBL/GenBank/DDBJ databases">
        <authorList>
            <person name="Zhang T."/>
        </authorList>
    </citation>
    <scope>NUCLEOTIDE SEQUENCE</scope>
    <source>
        <strain evidence="10">HKST-UBA10</strain>
    </source>
</reference>
<dbReference type="PANTHER" id="PTHR42918:SF15">
    <property type="entry name" value="LYSINE--TRNA LIGASE, CHLOROPLASTIC_MITOCHONDRIAL"/>
    <property type="match status" value="1"/>
</dbReference>
<dbReference type="GO" id="GO:0005829">
    <property type="term" value="C:cytosol"/>
    <property type="evidence" value="ECO:0007669"/>
    <property type="project" value="TreeGrafter"/>
</dbReference>
<dbReference type="PANTHER" id="PTHR42918">
    <property type="entry name" value="LYSYL-TRNA SYNTHETASE"/>
    <property type="match status" value="1"/>
</dbReference>
<comment type="catalytic activity">
    <reaction evidence="6 7 8">
        <text>tRNA(Lys) + L-lysine + ATP = L-lysyl-tRNA(Lys) + AMP + diphosphate</text>
        <dbReference type="Rhea" id="RHEA:20792"/>
        <dbReference type="Rhea" id="RHEA-COMP:9696"/>
        <dbReference type="Rhea" id="RHEA-COMP:9697"/>
        <dbReference type="ChEBI" id="CHEBI:30616"/>
        <dbReference type="ChEBI" id="CHEBI:32551"/>
        <dbReference type="ChEBI" id="CHEBI:33019"/>
        <dbReference type="ChEBI" id="CHEBI:78442"/>
        <dbReference type="ChEBI" id="CHEBI:78529"/>
        <dbReference type="ChEBI" id="CHEBI:456215"/>
        <dbReference type="EC" id="6.1.1.6"/>
    </reaction>
</comment>
<dbReference type="InterPro" id="IPR006195">
    <property type="entry name" value="aa-tRNA-synth_II"/>
</dbReference>
<dbReference type="Gene3D" id="3.30.930.10">
    <property type="entry name" value="Bira Bifunctional Protein, Domain 2"/>
    <property type="match status" value="1"/>
</dbReference>
<dbReference type="InterPro" id="IPR018149">
    <property type="entry name" value="Lys-tRNA-synth_II_C"/>
</dbReference>
<dbReference type="SUPFAM" id="SSF102462">
    <property type="entry name" value="Peptidyl-tRNA hydrolase II"/>
    <property type="match status" value="1"/>
</dbReference>
<comment type="cofactor">
    <cofactor evidence="7 8">
        <name>Mg(2+)</name>
        <dbReference type="ChEBI" id="CHEBI:18420"/>
    </cofactor>
    <text evidence="7 8">Binds 3 Mg(2+) ions per subunit.</text>
</comment>
<protein>
    <recommendedName>
        <fullName evidence="7">Lysine--tRNA ligase</fullName>
        <ecNumber evidence="7">6.1.1.6</ecNumber>
    </recommendedName>
    <alternativeName>
        <fullName evidence="7">Lysyl-tRNA synthetase</fullName>
        <shortName evidence="7">LysRS</shortName>
    </alternativeName>
</protein>
<keyword evidence="4 7" id="KW-0067">ATP-binding</keyword>
<dbReference type="InterPro" id="IPR018988">
    <property type="entry name" value="DUF2000"/>
</dbReference>
<dbReference type="CDD" id="cd00775">
    <property type="entry name" value="LysRS_core"/>
    <property type="match status" value="1"/>
</dbReference>
<evidence type="ECO:0000256" key="6">
    <source>
        <dbReference type="ARBA" id="ARBA00048573"/>
    </source>
</evidence>
<evidence type="ECO:0000256" key="3">
    <source>
        <dbReference type="ARBA" id="ARBA00022741"/>
    </source>
</evidence>
<comment type="subunit">
    <text evidence="7">Homodimer.</text>
</comment>
<comment type="subcellular location">
    <subcellularLocation>
        <location evidence="7">Cytoplasm</location>
    </subcellularLocation>
</comment>
<dbReference type="EMBL" id="JAGQLG010000074">
    <property type="protein sequence ID" value="MCA9382171.1"/>
    <property type="molecule type" value="Genomic_DNA"/>
</dbReference>
<dbReference type="InterPro" id="IPR044136">
    <property type="entry name" value="Lys-tRNA-ligase_II_N"/>
</dbReference>
<keyword evidence="7" id="KW-0963">Cytoplasm</keyword>
<evidence type="ECO:0000313" key="11">
    <source>
        <dbReference type="Proteomes" id="UP000782843"/>
    </source>
</evidence>
<dbReference type="GO" id="GO:0000287">
    <property type="term" value="F:magnesium ion binding"/>
    <property type="evidence" value="ECO:0007669"/>
    <property type="project" value="UniProtKB-UniRule"/>
</dbReference>
<keyword evidence="2 7" id="KW-0479">Metal-binding</keyword>
<evidence type="ECO:0000313" key="10">
    <source>
        <dbReference type="EMBL" id="MCA9382171.1"/>
    </source>
</evidence>
<comment type="caution">
    <text evidence="10">The sequence shown here is derived from an EMBL/GenBank/DDBJ whole genome shotgun (WGS) entry which is preliminary data.</text>
</comment>
<dbReference type="NCBIfam" id="NF001756">
    <property type="entry name" value="PRK00484.1"/>
    <property type="match status" value="1"/>
</dbReference>
<gene>
    <name evidence="7 10" type="primary">lysS</name>
    <name evidence="10" type="ORF">KC660_02060</name>
</gene>
<dbReference type="GO" id="GO:0004824">
    <property type="term" value="F:lysine-tRNA ligase activity"/>
    <property type="evidence" value="ECO:0007669"/>
    <property type="project" value="UniProtKB-UniRule"/>
</dbReference>
<keyword evidence="1 7" id="KW-0436">Ligase</keyword>
<dbReference type="Pfam" id="PF00152">
    <property type="entry name" value="tRNA-synt_2"/>
    <property type="match status" value="1"/>
</dbReference>
<sequence length="661" mass="75758">MATLKELRDIRIQKMEKLRKLGVNPYPANSNRTNVIQEVIDNFTDFENKEVTVAGRLMAFRGHGKLSFADLRDESGSIQLYIKEDNMPTEKLSKNNDFLPFSELDLLDIGDFIEGSGKVTKTQRGEISVEVDKIRILAKSLRPLPEKWSGLTDIERRYRRRYLDMTINPEVREVLKKKGLFIQNMREFLLAEGFSEVETPILESVTGGAEANPFITHHNALDIEMYLRISLELPLKRLIAGGMEKVFEIGRVFRNEGMSMMHLQHYTQMEFYWAYADFEMLVDMVVRLYVYTIEKTFGTLKLSWQGTELDFTPPWPRIDYQEAFLKATGIDLGGTYTKEDLIKAAKKANVVDIDESADKGRLIDQIYKKTIRPNIIQPSLLVNHPVIISPLSKRDDKNPKIVQRFQPVMLGAELGNAWSELNDPIDQYERFEEQQKLLEKGDDEAMMMDIDYIEAMEYGMPPNAGFGIGIDRLFMYLADLPSIRDTLFFPIMRPHISEVTKNIYDIKVPPAPVKTTTGYKNLDEKEKRFVAVLNSKVEPGKLMNALGHLSAGMASGLLDAEDIVLVDYTDKEEAQHAVLSHYPFIVLKANNSNQIKALREEAQREGIVFSDFTSTMTVGTTEKQVEETKSKNEEEFDYYALLMFGETKKLQAMTKKFSLFK</sequence>
<feature type="binding site" evidence="7">
    <location>
        <position position="413"/>
    </location>
    <ligand>
        <name>Mg(2+)</name>
        <dbReference type="ChEBI" id="CHEBI:18420"/>
        <label>1</label>
    </ligand>
</feature>
<name>A0A955L3S9_9BACT</name>
<dbReference type="EC" id="6.1.1.6" evidence="7"/>
<dbReference type="InterPro" id="IPR004364">
    <property type="entry name" value="Aa-tRNA-synt_II"/>
</dbReference>
<dbReference type="InterPro" id="IPR045864">
    <property type="entry name" value="aa-tRNA-synth_II/BPL/LPL"/>
</dbReference>
<dbReference type="AlphaFoldDB" id="A0A955L3S9"/>
<dbReference type="InterPro" id="IPR012340">
    <property type="entry name" value="NA-bd_OB-fold"/>
</dbReference>
<dbReference type="Pfam" id="PF01336">
    <property type="entry name" value="tRNA_anti-codon"/>
    <property type="match status" value="1"/>
</dbReference>
<proteinExistence type="inferred from homology"/>
<dbReference type="Gene3D" id="3.40.1490.10">
    <property type="entry name" value="Bit1"/>
    <property type="match status" value="1"/>
</dbReference>
<evidence type="ECO:0000256" key="8">
    <source>
        <dbReference type="RuleBase" id="RU000336"/>
    </source>
</evidence>
<dbReference type="PRINTS" id="PR00982">
    <property type="entry name" value="TRNASYNTHLYS"/>
</dbReference>
<dbReference type="PROSITE" id="PS50862">
    <property type="entry name" value="AA_TRNA_LIGASE_II"/>
    <property type="match status" value="1"/>
</dbReference>